<organism evidence="2 3">
    <name type="scientific">Thalictrum thalictroides</name>
    <name type="common">Rue-anemone</name>
    <name type="synonym">Anemone thalictroides</name>
    <dbReference type="NCBI Taxonomy" id="46969"/>
    <lineage>
        <taxon>Eukaryota</taxon>
        <taxon>Viridiplantae</taxon>
        <taxon>Streptophyta</taxon>
        <taxon>Embryophyta</taxon>
        <taxon>Tracheophyta</taxon>
        <taxon>Spermatophyta</taxon>
        <taxon>Magnoliopsida</taxon>
        <taxon>Ranunculales</taxon>
        <taxon>Ranunculaceae</taxon>
        <taxon>Thalictroideae</taxon>
        <taxon>Thalictrum</taxon>
    </lineage>
</organism>
<comment type="caution">
    <text evidence="2">The sequence shown here is derived from an EMBL/GenBank/DDBJ whole genome shotgun (WGS) entry which is preliminary data.</text>
</comment>
<keyword evidence="3" id="KW-1185">Reference proteome</keyword>
<evidence type="ECO:0000313" key="2">
    <source>
        <dbReference type="EMBL" id="KAF5190647.1"/>
    </source>
</evidence>
<evidence type="ECO:0000256" key="1">
    <source>
        <dbReference type="SAM" id="MobiDB-lite"/>
    </source>
</evidence>
<dbReference type="Proteomes" id="UP000554482">
    <property type="component" value="Unassembled WGS sequence"/>
</dbReference>
<gene>
    <name evidence="2" type="ORF">FRX31_019763</name>
</gene>
<proteinExistence type="predicted"/>
<feature type="region of interest" description="Disordered" evidence="1">
    <location>
        <begin position="86"/>
        <end position="142"/>
    </location>
</feature>
<name>A0A7J6W125_THATH</name>
<reference evidence="2 3" key="1">
    <citation type="submission" date="2020-06" db="EMBL/GenBank/DDBJ databases">
        <title>Transcriptomic and genomic resources for Thalictrum thalictroides and T. hernandezii: Facilitating candidate gene discovery in an emerging model plant lineage.</title>
        <authorList>
            <person name="Arias T."/>
            <person name="Riano-Pachon D.M."/>
            <person name="Di Stilio V.S."/>
        </authorList>
    </citation>
    <scope>NUCLEOTIDE SEQUENCE [LARGE SCALE GENOMIC DNA]</scope>
    <source>
        <strain evidence="3">cv. WT478/WT964</strain>
        <tissue evidence="2">Leaves</tissue>
    </source>
</reference>
<evidence type="ECO:0000313" key="3">
    <source>
        <dbReference type="Proteomes" id="UP000554482"/>
    </source>
</evidence>
<dbReference type="AlphaFoldDB" id="A0A7J6W125"/>
<accession>A0A7J6W125</accession>
<dbReference type="EMBL" id="JABWDY010023838">
    <property type="protein sequence ID" value="KAF5190647.1"/>
    <property type="molecule type" value="Genomic_DNA"/>
</dbReference>
<sequence>MVQQEEIPKNPSSAEELLATPMPVDDQPLNSVVNVPVPPVVIPIQTPQLQILQPIIPTPPIPRPTVPPIAPIPAISPVTRPLAPVCPPIHPLRPKKHEENDSDLDAGHDDSGPKRAASAMEFEISEESKQAQKRHEKAMQEL</sequence>
<protein>
    <submittedName>
        <fullName evidence="2">Uncharacterized protein</fullName>
    </submittedName>
</protein>